<organism evidence="3 4">
    <name type="scientific">Lentzea pudingi</name>
    <dbReference type="NCBI Taxonomy" id="1789439"/>
    <lineage>
        <taxon>Bacteria</taxon>
        <taxon>Bacillati</taxon>
        <taxon>Actinomycetota</taxon>
        <taxon>Actinomycetes</taxon>
        <taxon>Pseudonocardiales</taxon>
        <taxon>Pseudonocardiaceae</taxon>
        <taxon>Lentzea</taxon>
    </lineage>
</organism>
<dbReference type="PROSITE" id="PS50801">
    <property type="entry name" value="STAS"/>
    <property type="match status" value="1"/>
</dbReference>
<dbReference type="InterPro" id="IPR002645">
    <property type="entry name" value="STAS_dom"/>
</dbReference>
<sequence>MTVNEMVSSATAPMASVQTSDYGGVPVAVVSGELDMTTVDSIGTALFELVDAHPKGLVVYLAVTFMASSGISMVLELYGQSQRDRYAIVFVTSGLAASRPLKLSGLDQVLPLADTVDDAVNTLRQQRASSR</sequence>
<dbReference type="InterPro" id="IPR036513">
    <property type="entry name" value="STAS_dom_sf"/>
</dbReference>
<evidence type="ECO:0000259" key="2">
    <source>
        <dbReference type="PROSITE" id="PS50801"/>
    </source>
</evidence>
<protein>
    <recommendedName>
        <fullName evidence="2">STAS domain-containing protein</fullName>
    </recommendedName>
</protein>
<dbReference type="CDD" id="cd07043">
    <property type="entry name" value="STAS_anti-anti-sigma_factors"/>
    <property type="match status" value="1"/>
</dbReference>
<dbReference type="EMBL" id="BMNC01000029">
    <property type="protein sequence ID" value="GGN29019.1"/>
    <property type="molecule type" value="Genomic_DNA"/>
</dbReference>
<gene>
    <name evidence="3" type="ORF">GCM10011609_85750</name>
</gene>
<keyword evidence="4" id="KW-1185">Reference proteome</keyword>
<comment type="caution">
    <text evidence="3">The sequence shown here is derived from an EMBL/GenBank/DDBJ whole genome shotgun (WGS) entry which is preliminary data.</text>
</comment>
<name>A0ABQ2ISE8_9PSEU</name>
<dbReference type="Pfam" id="PF01740">
    <property type="entry name" value="STAS"/>
    <property type="match status" value="1"/>
</dbReference>
<evidence type="ECO:0000256" key="1">
    <source>
        <dbReference type="SAM" id="Phobius"/>
    </source>
</evidence>
<dbReference type="SUPFAM" id="SSF52091">
    <property type="entry name" value="SpoIIaa-like"/>
    <property type="match status" value="1"/>
</dbReference>
<accession>A0ABQ2ISE8</accession>
<proteinExistence type="predicted"/>
<reference evidence="4" key="1">
    <citation type="journal article" date="2019" name="Int. J. Syst. Evol. Microbiol.">
        <title>The Global Catalogue of Microorganisms (GCM) 10K type strain sequencing project: providing services to taxonomists for standard genome sequencing and annotation.</title>
        <authorList>
            <consortium name="The Broad Institute Genomics Platform"/>
            <consortium name="The Broad Institute Genome Sequencing Center for Infectious Disease"/>
            <person name="Wu L."/>
            <person name="Ma J."/>
        </authorList>
    </citation>
    <scope>NUCLEOTIDE SEQUENCE [LARGE SCALE GENOMIC DNA]</scope>
    <source>
        <strain evidence="4">CGMCC 4.7319</strain>
    </source>
</reference>
<feature type="domain" description="STAS" evidence="2">
    <location>
        <begin position="15"/>
        <end position="123"/>
    </location>
</feature>
<evidence type="ECO:0000313" key="3">
    <source>
        <dbReference type="EMBL" id="GGN29019.1"/>
    </source>
</evidence>
<dbReference type="Gene3D" id="3.30.750.24">
    <property type="entry name" value="STAS domain"/>
    <property type="match status" value="1"/>
</dbReference>
<dbReference type="Proteomes" id="UP000597656">
    <property type="component" value="Unassembled WGS sequence"/>
</dbReference>
<keyword evidence="1" id="KW-1133">Transmembrane helix</keyword>
<keyword evidence="1" id="KW-0472">Membrane</keyword>
<evidence type="ECO:0000313" key="4">
    <source>
        <dbReference type="Proteomes" id="UP000597656"/>
    </source>
</evidence>
<feature type="transmembrane region" description="Helical" evidence="1">
    <location>
        <begin position="57"/>
        <end position="78"/>
    </location>
</feature>
<keyword evidence="1" id="KW-0812">Transmembrane</keyword>